<gene>
    <name evidence="1" type="ORF">A9Y76_08120</name>
</gene>
<organism evidence="1 2">
    <name type="scientific">Ralstonia insidiosa</name>
    <dbReference type="NCBI Taxonomy" id="190721"/>
    <lineage>
        <taxon>Bacteria</taxon>
        <taxon>Pseudomonadati</taxon>
        <taxon>Pseudomonadota</taxon>
        <taxon>Betaproteobacteria</taxon>
        <taxon>Burkholderiales</taxon>
        <taxon>Burkholderiaceae</taxon>
        <taxon>Ralstonia</taxon>
    </lineage>
</organism>
<keyword evidence="2" id="KW-1185">Reference proteome</keyword>
<dbReference type="GeneID" id="61525980"/>
<proteinExistence type="predicted"/>
<dbReference type="EMBL" id="CP016022">
    <property type="protein sequence ID" value="ANJ72437.1"/>
    <property type="molecule type" value="Genomic_DNA"/>
</dbReference>
<dbReference type="AlphaFoldDB" id="A0A191ZWH9"/>
<evidence type="ECO:0000313" key="2">
    <source>
        <dbReference type="Proteomes" id="UP000078572"/>
    </source>
</evidence>
<reference evidence="2" key="1">
    <citation type="submission" date="2016-06" db="EMBL/GenBank/DDBJ databases">
        <authorList>
            <person name="Xu Y."/>
            <person name="Nagy A."/>
            <person name="Yan X."/>
            <person name="Kim S.W."/>
            <person name="Haley B."/>
            <person name="Liu N.T."/>
            <person name="Nou X."/>
        </authorList>
    </citation>
    <scope>NUCLEOTIDE SEQUENCE [LARGE SCALE GENOMIC DNA]</scope>
    <source>
        <strain evidence="2">ATCC 49129</strain>
    </source>
</reference>
<evidence type="ECO:0000313" key="1">
    <source>
        <dbReference type="EMBL" id="ANJ72437.1"/>
    </source>
</evidence>
<dbReference type="InterPro" id="IPR057886">
    <property type="entry name" value="Inovirus_capsid"/>
</dbReference>
<dbReference type="RefSeq" id="WP_064803407.1">
    <property type="nucleotide sequence ID" value="NZ_CP016022.1"/>
</dbReference>
<sequence>MKGNLGNKIAVGLTLTVGAAGAAMAQATGPDLSSIISAVAIGTVSAGIVSMGAVKIVPNVTKWAVNKLVGFFR</sequence>
<dbReference type="OrthoDB" id="9990183at2"/>
<name>A0A191ZWH9_9RALS</name>
<dbReference type="STRING" id="190721.ACS15_1725"/>
<dbReference type="Pfam" id="PF25631">
    <property type="entry name" value="Inovirus_capsid"/>
    <property type="match status" value="1"/>
</dbReference>
<accession>A0A191ZWH9</accession>
<dbReference type="Proteomes" id="UP000078572">
    <property type="component" value="Chromosome 1"/>
</dbReference>
<protein>
    <submittedName>
        <fullName evidence="1">Uncharacterized protein</fullName>
    </submittedName>
</protein>